<evidence type="ECO:0000259" key="6">
    <source>
        <dbReference type="PROSITE" id="PS50404"/>
    </source>
</evidence>
<dbReference type="GO" id="GO:0006749">
    <property type="term" value="P:glutathione metabolic process"/>
    <property type="evidence" value="ECO:0007669"/>
    <property type="project" value="TreeGrafter"/>
</dbReference>
<proteinExistence type="inferred from homology"/>
<dbReference type="Gene3D" id="1.20.1050.10">
    <property type="match status" value="1"/>
</dbReference>
<dbReference type="SUPFAM" id="SSF52833">
    <property type="entry name" value="Thioredoxin-like"/>
    <property type="match status" value="1"/>
</dbReference>
<dbReference type="EMBL" id="JANCYW010000012">
    <property type="protein sequence ID" value="KAK4537418.1"/>
    <property type="molecule type" value="Genomic_DNA"/>
</dbReference>
<protein>
    <recommendedName>
        <fullName evidence="3">glutathione transferase</fullName>
        <ecNumber evidence="3">2.5.1.18</ecNumber>
    </recommendedName>
</protein>
<evidence type="ECO:0000256" key="4">
    <source>
        <dbReference type="ARBA" id="ARBA00022679"/>
    </source>
</evidence>
<dbReference type="SFLD" id="SFLDS00019">
    <property type="entry name" value="Glutathione_Transferase_(cytos"/>
    <property type="match status" value="1"/>
</dbReference>
<evidence type="ECO:0000259" key="7">
    <source>
        <dbReference type="PROSITE" id="PS50405"/>
    </source>
</evidence>
<organism evidence="8 9">
    <name type="scientific">Cyanidium caldarium</name>
    <name type="common">Red alga</name>
    <dbReference type="NCBI Taxonomy" id="2771"/>
    <lineage>
        <taxon>Eukaryota</taxon>
        <taxon>Rhodophyta</taxon>
        <taxon>Bangiophyceae</taxon>
        <taxon>Cyanidiales</taxon>
        <taxon>Cyanidiaceae</taxon>
        <taxon>Cyanidium</taxon>
    </lineage>
</organism>
<feature type="domain" description="GST N-terminal" evidence="6">
    <location>
        <begin position="29"/>
        <end position="126"/>
    </location>
</feature>
<dbReference type="PANTHER" id="PTHR11571">
    <property type="entry name" value="GLUTATHIONE S-TRANSFERASE"/>
    <property type="match status" value="1"/>
</dbReference>
<dbReference type="Proteomes" id="UP001301350">
    <property type="component" value="Unassembled WGS sequence"/>
</dbReference>
<reference evidence="8 9" key="1">
    <citation type="submission" date="2022-07" db="EMBL/GenBank/DDBJ databases">
        <title>Genome-wide signatures of adaptation to extreme environments.</title>
        <authorList>
            <person name="Cho C.H."/>
            <person name="Yoon H.S."/>
        </authorList>
    </citation>
    <scope>NUCLEOTIDE SEQUENCE [LARGE SCALE GENOMIC DNA]</scope>
    <source>
        <strain evidence="8 9">DBV 063 E5</strain>
    </source>
</reference>
<dbReference type="AlphaFoldDB" id="A0AAV9IYL8"/>
<evidence type="ECO:0000256" key="2">
    <source>
        <dbReference type="ARBA" id="ARBA00005861"/>
    </source>
</evidence>
<dbReference type="SUPFAM" id="SSF47616">
    <property type="entry name" value="GST C-terminal domain-like"/>
    <property type="match status" value="1"/>
</dbReference>
<dbReference type="InterPro" id="IPR036282">
    <property type="entry name" value="Glutathione-S-Trfase_C_sf"/>
</dbReference>
<evidence type="ECO:0000313" key="9">
    <source>
        <dbReference type="Proteomes" id="UP001301350"/>
    </source>
</evidence>
<comment type="caution">
    <text evidence="8">The sequence shown here is derived from an EMBL/GenBank/DDBJ whole genome shotgun (WGS) entry which is preliminary data.</text>
</comment>
<comment type="similarity">
    <text evidence="2">Belongs to the GST superfamily. Mu family.</text>
</comment>
<dbReference type="InterPro" id="IPR004045">
    <property type="entry name" value="Glutathione_S-Trfase_N"/>
</dbReference>
<comment type="catalytic activity">
    <reaction evidence="5">
        <text>RX + glutathione = an S-substituted glutathione + a halide anion + H(+)</text>
        <dbReference type="Rhea" id="RHEA:16437"/>
        <dbReference type="ChEBI" id="CHEBI:15378"/>
        <dbReference type="ChEBI" id="CHEBI:16042"/>
        <dbReference type="ChEBI" id="CHEBI:17792"/>
        <dbReference type="ChEBI" id="CHEBI:57925"/>
        <dbReference type="ChEBI" id="CHEBI:90779"/>
        <dbReference type="EC" id="2.5.1.18"/>
    </reaction>
</comment>
<dbReference type="GO" id="GO:0004364">
    <property type="term" value="F:glutathione transferase activity"/>
    <property type="evidence" value="ECO:0007669"/>
    <property type="project" value="UniProtKB-EC"/>
</dbReference>
<comment type="function">
    <text evidence="1">Conjugation of reduced glutathione to a wide number of exogenous and endogenous hydrophobic electrophiles.</text>
</comment>
<gene>
    <name evidence="8" type="ORF">CDCA_CDCA12G3443</name>
</gene>
<keyword evidence="4" id="KW-0808">Transferase</keyword>
<evidence type="ECO:0000256" key="3">
    <source>
        <dbReference type="ARBA" id="ARBA00012452"/>
    </source>
</evidence>
<dbReference type="InterPro" id="IPR010987">
    <property type="entry name" value="Glutathione-S-Trfase_C-like"/>
</dbReference>
<evidence type="ECO:0000313" key="8">
    <source>
        <dbReference type="EMBL" id="KAK4537418.1"/>
    </source>
</evidence>
<dbReference type="InterPro" id="IPR004046">
    <property type="entry name" value="GST_C"/>
</dbReference>
<dbReference type="CDD" id="cd03075">
    <property type="entry name" value="GST_N_Mu"/>
    <property type="match status" value="1"/>
</dbReference>
<dbReference type="InterPro" id="IPR040079">
    <property type="entry name" value="Glutathione_S-Trfase"/>
</dbReference>
<evidence type="ECO:0000256" key="5">
    <source>
        <dbReference type="ARBA" id="ARBA00047960"/>
    </source>
</evidence>
<dbReference type="Pfam" id="PF14497">
    <property type="entry name" value="GST_C_3"/>
    <property type="match status" value="1"/>
</dbReference>
<dbReference type="PANTHER" id="PTHR11571:SF222">
    <property type="entry name" value="GLUTATHIONE TRANSFERASE"/>
    <property type="match status" value="1"/>
</dbReference>
<dbReference type="InterPro" id="IPR036249">
    <property type="entry name" value="Thioredoxin-like_sf"/>
</dbReference>
<sequence length="317" mass="34839">MTNYSAKVHVEEVKGVQSPEASRALVQRPGLTLGYWNIRGLGSGVRLLLHYLGVDFIDRRYVMGDHDTQPPYNKESWMSEKFQLGLDFPNLPYLIDNRGGDNGGRVLLTETLPILRYLARTYGQQAGESPESKSFRLGADDPQVDMLASVAHQARTGLAGCCFGSKNEEQVVSSYQETLIPKLVQLEAYCRHHQVAEAPPAKGGKFLAAHVHSGKLISYVDLFLADTLDQCSQALRGALDAFPHLQQLRENVMTEPRVRDFCRSPALTSLPTHPPPAFVHGGSKQAPPARVPYVQLPPEAIEAARQAVAQHPLAAAK</sequence>
<feature type="domain" description="GST C-terminal" evidence="7">
    <location>
        <begin position="137"/>
        <end position="278"/>
    </location>
</feature>
<name>A0AAV9IYL8_CYACA</name>
<dbReference type="PROSITE" id="PS50404">
    <property type="entry name" value="GST_NTER"/>
    <property type="match status" value="1"/>
</dbReference>
<dbReference type="Pfam" id="PF02798">
    <property type="entry name" value="GST_N"/>
    <property type="match status" value="1"/>
</dbReference>
<accession>A0AAV9IYL8</accession>
<dbReference type="EC" id="2.5.1.18" evidence="3"/>
<dbReference type="Gene3D" id="3.40.30.10">
    <property type="entry name" value="Glutaredoxin"/>
    <property type="match status" value="1"/>
</dbReference>
<keyword evidence="9" id="KW-1185">Reference proteome</keyword>
<dbReference type="InterPro" id="IPR050213">
    <property type="entry name" value="GST_superfamily"/>
</dbReference>
<dbReference type="PROSITE" id="PS50405">
    <property type="entry name" value="GST_CTER"/>
    <property type="match status" value="1"/>
</dbReference>
<evidence type="ECO:0000256" key="1">
    <source>
        <dbReference type="ARBA" id="ARBA00003701"/>
    </source>
</evidence>